<dbReference type="AlphaFoldDB" id="A0A379QQC0"/>
<dbReference type="EMBL" id="UGWP01000004">
    <property type="protein sequence ID" value="SUF59355.1"/>
    <property type="molecule type" value="Genomic_DNA"/>
</dbReference>
<evidence type="ECO:0000313" key="2">
    <source>
        <dbReference type="Proteomes" id="UP000254597"/>
    </source>
</evidence>
<name>A0A379QQC0_SALER</name>
<sequence length="389" mass="44752">MPPLFTINVCKSAGCRNLGLPDSPDYVWPDYRLGYPALHCRACGSYPPLFNEGEFRHWASAYVTQYAKEHGHFCPDCYQKTWIRYGRNPGGTQRLQCQHCKKVWTPKQHALNVAETPEQICSIPLLVPFQGANAFQQLYFLFSFDAVRGNILHLSSNFTLLSAGKSLHYHWKGIAPPEGENGDIIHRIAIKERQFLQRSQFDEIQYGPAALKRNAQGTILRPVITAHGHFRVLKNRFPDVATHIIAHECFLRGAVITAWAERFRQRLASLWFVEDEINDDDCRAEWQLLGKTWQGWWQNQWQLWGQGNNRKMVCSLTSSHLAQGVTVNLAASRRFITWLWQKPEFQQSAHYSAKRVTQILKTLALEYNSRLGQRPDSDAHVLIRPTNLA</sequence>
<organism evidence="1 2">
    <name type="scientific">Salmonella enterica</name>
    <name type="common">Salmonella choleraesuis</name>
    <dbReference type="NCBI Taxonomy" id="28901"/>
    <lineage>
        <taxon>Bacteria</taxon>
        <taxon>Pseudomonadati</taxon>
        <taxon>Pseudomonadota</taxon>
        <taxon>Gammaproteobacteria</taxon>
        <taxon>Enterobacterales</taxon>
        <taxon>Enterobacteriaceae</taxon>
        <taxon>Salmonella</taxon>
    </lineage>
</organism>
<dbReference type="Proteomes" id="UP000254597">
    <property type="component" value="Unassembled WGS sequence"/>
</dbReference>
<protein>
    <submittedName>
        <fullName evidence="1">Putative cytoplasmic protein</fullName>
    </submittedName>
</protein>
<reference evidence="1 2" key="1">
    <citation type="submission" date="2018-06" db="EMBL/GenBank/DDBJ databases">
        <authorList>
            <consortium name="Pathogen Informatics"/>
            <person name="Doyle S."/>
        </authorList>
    </citation>
    <scope>NUCLEOTIDE SEQUENCE [LARGE SCALE GENOMIC DNA]</scope>
    <source>
        <strain evidence="1 2">NCTC10252</strain>
    </source>
</reference>
<proteinExistence type="predicted"/>
<gene>
    <name evidence="1" type="primary">SBOV41921</name>
    <name evidence="1" type="ORF">NCTC10252_04733</name>
</gene>
<evidence type="ECO:0000313" key="1">
    <source>
        <dbReference type="EMBL" id="SUF59355.1"/>
    </source>
</evidence>
<accession>A0A379QQC0</accession>